<evidence type="ECO:0000313" key="3">
    <source>
        <dbReference type="EMBL" id="GGC78763.1"/>
    </source>
</evidence>
<dbReference type="Proteomes" id="UP000597761">
    <property type="component" value="Unassembled WGS sequence"/>
</dbReference>
<evidence type="ECO:0000313" key="4">
    <source>
        <dbReference type="Proteomes" id="UP000597761"/>
    </source>
</evidence>
<dbReference type="RefSeq" id="WP_188664917.1">
    <property type="nucleotide sequence ID" value="NZ_BMJI01000001.1"/>
</dbReference>
<feature type="transmembrane region" description="Helical" evidence="2">
    <location>
        <begin position="270"/>
        <end position="303"/>
    </location>
</feature>
<feature type="transmembrane region" description="Helical" evidence="2">
    <location>
        <begin position="236"/>
        <end position="258"/>
    </location>
</feature>
<gene>
    <name evidence="3" type="ORF">GCM10011512_01720</name>
</gene>
<proteinExistence type="predicted"/>
<reference evidence="4" key="1">
    <citation type="journal article" date="2019" name="Int. J. Syst. Evol. Microbiol.">
        <title>The Global Catalogue of Microorganisms (GCM) 10K type strain sequencing project: providing services to taxonomists for standard genome sequencing and annotation.</title>
        <authorList>
            <consortium name="The Broad Institute Genomics Platform"/>
            <consortium name="The Broad Institute Genome Sequencing Center for Infectious Disease"/>
            <person name="Wu L."/>
            <person name="Ma J."/>
        </authorList>
    </citation>
    <scope>NUCLEOTIDE SEQUENCE [LARGE SCALE GENOMIC DNA]</scope>
    <source>
        <strain evidence="4">CGMCC 1.15480</strain>
    </source>
</reference>
<evidence type="ECO:0000256" key="1">
    <source>
        <dbReference type="SAM" id="MobiDB-lite"/>
    </source>
</evidence>
<keyword evidence="2" id="KW-0812">Transmembrane</keyword>
<sequence>MGEPAVAPGAPQWVRIGVVADEGFPARIAASLTATAHEAAQTALGPEVDIEVQTVIESLPLNDRGEIPLELAGKTLRDRHGWYAVVYLTDLPRLTPAGSGLVGDFDHGNRIVLVSVPALGVAGVRRRARRVVREGLRVVLADDVGDVDPVLINNPVEARLAPIRRTTEPDAENSLFEMGGVRGYTQLLAGMVRSNRPWRLLPSLSGALAGAAAVGAFGVFYTSIYEMSDALSSARLTGISLFSVAVFVSWLIAHNSLWERPSGPAPRRRAVLYNSFTVVTLTLGAMIMYATLFLILLVGALAVIDGGYFTSQLGHPVNVTDYLDLAWLSSSLGTVAGALGSSFDDEQAIRSATYSRRENERHRLIEQLDQAQKEDATDVATPEDGR</sequence>
<keyword evidence="4" id="KW-1185">Reference proteome</keyword>
<feature type="compositionally biased region" description="Basic and acidic residues" evidence="1">
    <location>
        <begin position="365"/>
        <end position="376"/>
    </location>
</feature>
<accession>A0ABQ1NM40</accession>
<keyword evidence="2" id="KW-1133">Transmembrane helix</keyword>
<dbReference type="EMBL" id="BMJI01000001">
    <property type="protein sequence ID" value="GGC78763.1"/>
    <property type="molecule type" value="Genomic_DNA"/>
</dbReference>
<evidence type="ECO:0000256" key="2">
    <source>
        <dbReference type="SAM" id="Phobius"/>
    </source>
</evidence>
<evidence type="ECO:0008006" key="5">
    <source>
        <dbReference type="Google" id="ProtNLM"/>
    </source>
</evidence>
<organism evidence="3 4">
    <name type="scientific">Tersicoccus solisilvae</name>
    <dbReference type="NCBI Taxonomy" id="1882339"/>
    <lineage>
        <taxon>Bacteria</taxon>
        <taxon>Bacillati</taxon>
        <taxon>Actinomycetota</taxon>
        <taxon>Actinomycetes</taxon>
        <taxon>Micrococcales</taxon>
        <taxon>Micrococcaceae</taxon>
        <taxon>Tersicoccus</taxon>
    </lineage>
</organism>
<protein>
    <recommendedName>
        <fullName evidence="5">5,10-methylene-tetrahydrofolate dehydrogenase</fullName>
    </recommendedName>
</protein>
<comment type="caution">
    <text evidence="3">The sequence shown here is derived from an EMBL/GenBank/DDBJ whole genome shotgun (WGS) entry which is preliminary data.</text>
</comment>
<keyword evidence="2" id="KW-0472">Membrane</keyword>
<feature type="transmembrane region" description="Helical" evidence="2">
    <location>
        <begin position="200"/>
        <end position="224"/>
    </location>
</feature>
<feature type="region of interest" description="Disordered" evidence="1">
    <location>
        <begin position="365"/>
        <end position="386"/>
    </location>
</feature>
<name>A0ABQ1NM40_9MICC</name>